<sequence>MTSEEHAQHASPTPLTDSRAAAEHLCRRRSAYEDAAVDDGLRDDLDALVAQVAERGRLSYRDLRALEDRLGPLLDPGDAFFRNGFVGPGPGRDPQEPVGGLPGVGPGPAPAVREVCPLSAPCSRVRGAGESGAAGGHCAVADRPLRLRTKGS</sequence>
<organism evidence="2 3">
    <name type="scientific">Nocardiopsis alborubida</name>
    <dbReference type="NCBI Taxonomy" id="146802"/>
    <lineage>
        <taxon>Bacteria</taxon>
        <taxon>Bacillati</taxon>
        <taxon>Actinomycetota</taxon>
        <taxon>Actinomycetes</taxon>
        <taxon>Streptosporangiales</taxon>
        <taxon>Nocardiopsidaceae</taxon>
        <taxon>Nocardiopsis</taxon>
    </lineage>
</organism>
<keyword evidence="3" id="KW-1185">Reference proteome</keyword>
<proteinExistence type="predicted"/>
<comment type="caution">
    <text evidence="2">The sequence shown here is derived from an EMBL/GenBank/DDBJ whole genome shotgun (WGS) entry which is preliminary data.</text>
</comment>
<evidence type="ECO:0000313" key="2">
    <source>
        <dbReference type="EMBL" id="NKZ00063.1"/>
    </source>
</evidence>
<accession>A0A7X6MF34</accession>
<dbReference type="EMBL" id="JAAXPG010000020">
    <property type="protein sequence ID" value="NKZ00063.1"/>
    <property type="molecule type" value="Genomic_DNA"/>
</dbReference>
<name>A0A7X6MF34_9ACTN</name>
<evidence type="ECO:0000313" key="3">
    <source>
        <dbReference type="Proteomes" id="UP000553209"/>
    </source>
</evidence>
<dbReference type="Proteomes" id="UP000553209">
    <property type="component" value="Unassembled WGS sequence"/>
</dbReference>
<evidence type="ECO:0000256" key="1">
    <source>
        <dbReference type="SAM" id="MobiDB-lite"/>
    </source>
</evidence>
<protein>
    <submittedName>
        <fullName evidence="2">Uncharacterized protein</fullName>
    </submittedName>
</protein>
<gene>
    <name evidence="2" type="ORF">HGB44_20670</name>
</gene>
<dbReference type="RefSeq" id="WP_061080205.1">
    <property type="nucleotide sequence ID" value="NZ_JAAXPG010000020.1"/>
</dbReference>
<feature type="region of interest" description="Disordered" evidence="1">
    <location>
        <begin position="84"/>
        <end position="106"/>
    </location>
</feature>
<dbReference type="AlphaFoldDB" id="A0A7X6MF34"/>
<feature type="region of interest" description="Disordered" evidence="1">
    <location>
        <begin position="1"/>
        <end position="22"/>
    </location>
</feature>
<reference evidence="2 3" key="1">
    <citation type="submission" date="2020-04" db="EMBL/GenBank/DDBJ databases">
        <title>MicrobeNet Type strains.</title>
        <authorList>
            <person name="Nicholson A.C."/>
        </authorList>
    </citation>
    <scope>NUCLEOTIDE SEQUENCE [LARGE SCALE GENOMIC DNA]</scope>
    <source>
        <strain evidence="2 3">ATCC 23612</strain>
    </source>
</reference>